<evidence type="ECO:0000313" key="7">
    <source>
        <dbReference type="EMBL" id="SEB35301.1"/>
    </source>
</evidence>
<comment type="subcellular location">
    <subcellularLocation>
        <location evidence="1">Cell membrane</location>
        <topology evidence="1">Multi-pass membrane protein</topology>
    </subcellularLocation>
</comment>
<evidence type="ECO:0000256" key="3">
    <source>
        <dbReference type="ARBA" id="ARBA00022989"/>
    </source>
</evidence>
<sequence length="440" mass="44905">MKGGQRVRRTERRIPARVPTASPAAARLATDAVEPSRAGATWFAPFAVAWLCLWTVQLTPTQLLLPLQLNTPDGADGWVLGVVYSGLVFALGGVAAIIAGPLAGTLSDRTRSRFGRRRPWMAGGIVVTAVSTAVLGLQHTVVGVAVMWVGVSAGIAVASAAYTALVADQLPAAQRGTASAVIGATQAVGIIVGVGVVIGFALTVQQGYLVLAVAILVLGLPTAALLPDEPAPLGMAESTGVRRLLSRLWVNPLAHPDFAWVIVGRVLVNIGNALGTALLLFFLMYGIDDSNAEIDLFVLIAVYTVFVVAASFAGGWLSDRLARRKVFVAIAAVFQTASALLLAGWPSLGTAMIAAALLGIGYGGFSAVGLALAADVLPAEEDHAKDLGIVTVAASAPQLLSPLLGAGLVAATGGFTLLFTVAAVASLAGALSVFAVRGAR</sequence>
<feature type="domain" description="Major facilitator superfamily (MFS) profile" evidence="6">
    <location>
        <begin position="207"/>
        <end position="440"/>
    </location>
</feature>
<dbReference type="InterPro" id="IPR036259">
    <property type="entry name" value="MFS_trans_sf"/>
</dbReference>
<dbReference type="Pfam" id="PF07690">
    <property type="entry name" value="MFS_1"/>
    <property type="match status" value="1"/>
</dbReference>
<evidence type="ECO:0000256" key="2">
    <source>
        <dbReference type="ARBA" id="ARBA00022692"/>
    </source>
</evidence>
<evidence type="ECO:0000256" key="1">
    <source>
        <dbReference type="ARBA" id="ARBA00004651"/>
    </source>
</evidence>
<name>A0A1H4IML6_9MICO</name>
<feature type="transmembrane region" description="Helical" evidence="5">
    <location>
        <begin position="296"/>
        <end position="317"/>
    </location>
</feature>
<dbReference type="PANTHER" id="PTHR23528">
    <property type="match status" value="1"/>
</dbReference>
<feature type="transmembrane region" description="Helical" evidence="5">
    <location>
        <begin position="351"/>
        <end position="377"/>
    </location>
</feature>
<feature type="transmembrane region" description="Helical" evidence="5">
    <location>
        <begin position="120"/>
        <end position="139"/>
    </location>
</feature>
<dbReference type="PANTHER" id="PTHR23528:SF1">
    <property type="entry name" value="MAJOR FACILITATOR SUPERFAMILY (MFS) PROFILE DOMAIN-CONTAINING PROTEIN"/>
    <property type="match status" value="1"/>
</dbReference>
<dbReference type="AlphaFoldDB" id="A0A1H4IML6"/>
<dbReference type="InterPro" id="IPR020846">
    <property type="entry name" value="MFS_dom"/>
</dbReference>
<evidence type="ECO:0000313" key="8">
    <source>
        <dbReference type="Proteomes" id="UP000199183"/>
    </source>
</evidence>
<dbReference type="InterPro" id="IPR011701">
    <property type="entry name" value="MFS"/>
</dbReference>
<feature type="transmembrane region" description="Helical" evidence="5">
    <location>
        <begin position="78"/>
        <end position="99"/>
    </location>
</feature>
<evidence type="ECO:0000259" key="6">
    <source>
        <dbReference type="PROSITE" id="PS50850"/>
    </source>
</evidence>
<feature type="transmembrane region" description="Helical" evidence="5">
    <location>
        <begin position="417"/>
        <end position="436"/>
    </location>
</feature>
<dbReference type="Gene3D" id="1.20.1250.20">
    <property type="entry name" value="MFS general substrate transporter like domains"/>
    <property type="match status" value="2"/>
</dbReference>
<evidence type="ECO:0000256" key="5">
    <source>
        <dbReference type="SAM" id="Phobius"/>
    </source>
</evidence>
<dbReference type="GO" id="GO:0022857">
    <property type="term" value="F:transmembrane transporter activity"/>
    <property type="evidence" value="ECO:0007669"/>
    <property type="project" value="InterPro"/>
</dbReference>
<organism evidence="7 8">
    <name type="scientific">Paramicrobacterium humi</name>
    <dbReference type="NCBI Taxonomy" id="640635"/>
    <lineage>
        <taxon>Bacteria</taxon>
        <taxon>Bacillati</taxon>
        <taxon>Actinomycetota</taxon>
        <taxon>Actinomycetes</taxon>
        <taxon>Micrococcales</taxon>
        <taxon>Microbacteriaceae</taxon>
        <taxon>Paramicrobacterium</taxon>
    </lineage>
</organism>
<dbReference type="EMBL" id="FNRY01000001">
    <property type="protein sequence ID" value="SEB35301.1"/>
    <property type="molecule type" value="Genomic_DNA"/>
</dbReference>
<keyword evidence="3 5" id="KW-1133">Transmembrane helix</keyword>
<keyword evidence="8" id="KW-1185">Reference proteome</keyword>
<dbReference type="SUPFAM" id="SSF103473">
    <property type="entry name" value="MFS general substrate transporter"/>
    <property type="match status" value="1"/>
</dbReference>
<dbReference type="OrthoDB" id="7584869at2"/>
<dbReference type="STRING" id="640635.SAMN04489806_0054"/>
<feature type="transmembrane region" description="Helical" evidence="5">
    <location>
        <begin position="145"/>
        <end position="167"/>
    </location>
</feature>
<evidence type="ECO:0000256" key="4">
    <source>
        <dbReference type="ARBA" id="ARBA00023136"/>
    </source>
</evidence>
<keyword evidence="4 5" id="KW-0472">Membrane</keyword>
<feature type="transmembrane region" description="Helical" evidence="5">
    <location>
        <begin position="326"/>
        <end position="345"/>
    </location>
</feature>
<accession>A0A1H4IML6</accession>
<gene>
    <name evidence="7" type="ORF">SAMN04489806_0054</name>
</gene>
<feature type="transmembrane region" description="Helical" evidence="5">
    <location>
        <begin position="208"/>
        <end position="226"/>
    </location>
</feature>
<feature type="transmembrane region" description="Helical" evidence="5">
    <location>
        <begin position="40"/>
        <end position="58"/>
    </location>
</feature>
<dbReference type="GO" id="GO:0005886">
    <property type="term" value="C:plasma membrane"/>
    <property type="evidence" value="ECO:0007669"/>
    <property type="project" value="UniProtKB-SubCell"/>
</dbReference>
<protein>
    <submittedName>
        <fullName evidence="7">Major Facilitator Superfamily protein</fullName>
    </submittedName>
</protein>
<dbReference type="Proteomes" id="UP000199183">
    <property type="component" value="Unassembled WGS sequence"/>
</dbReference>
<feature type="transmembrane region" description="Helical" evidence="5">
    <location>
        <begin position="179"/>
        <end position="202"/>
    </location>
</feature>
<dbReference type="PROSITE" id="PS50850">
    <property type="entry name" value="MFS"/>
    <property type="match status" value="1"/>
</dbReference>
<reference evidence="7 8" key="1">
    <citation type="submission" date="2016-10" db="EMBL/GenBank/DDBJ databases">
        <authorList>
            <person name="de Groot N.N."/>
        </authorList>
    </citation>
    <scope>NUCLEOTIDE SEQUENCE [LARGE SCALE GENOMIC DNA]</scope>
    <source>
        <strain evidence="7 8">DSM 21799</strain>
    </source>
</reference>
<feature type="transmembrane region" description="Helical" evidence="5">
    <location>
        <begin position="258"/>
        <end position="284"/>
    </location>
</feature>
<keyword evidence="2 5" id="KW-0812">Transmembrane</keyword>
<proteinExistence type="predicted"/>
<feature type="transmembrane region" description="Helical" evidence="5">
    <location>
        <begin position="389"/>
        <end position="411"/>
    </location>
</feature>